<dbReference type="Gene3D" id="3.20.20.80">
    <property type="entry name" value="Glycosidases"/>
    <property type="match status" value="1"/>
</dbReference>
<organism evidence="3">
    <name type="scientific">Mucochytrium quahogii</name>
    <dbReference type="NCBI Taxonomy" id="96639"/>
    <lineage>
        <taxon>Eukaryota</taxon>
        <taxon>Sar</taxon>
        <taxon>Stramenopiles</taxon>
        <taxon>Bigyra</taxon>
        <taxon>Labyrinthulomycetes</taxon>
        <taxon>Thraustochytrida</taxon>
        <taxon>Thraustochytriidae</taxon>
        <taxon>Mucochytrium</taxon>
    </lineage>
</organism>
<dbReference type="GO" id="GO:0005975">
    <property type="term" value="P:carbohydrate metabolic process"/>
    <property type="evidence" value="ECO:0007669"/>
    <property type="project" value="InterPro"/>
</dbReference>
<evidence type="ECO:0000313" key="3">
    <source>
        <dbReference type="EMBL" id="CAD9667670.1"/>
    </source>
</evidence>
<reference evidence="3" key="1">
    <citation type="submission" date="2021-01" db="EMBL/GenBank/DDBJ databases">
        <authorList>
            <person name="Corre E."/>
            <person name="Pelletier E."/>
            <person name="Niang G."/>
            <person name="Scheremetjew M."/>
            <person name="Finn R."/>
            <person name="Kale V."/>
            <person name="Holt S."/>
            <person name="Cochrane G."/>
            <person name="Meng A."/>
            <person name="Brown T."/>
            <person name="Cohen L."/>
        </authorList>
    </citation>
    <scope>NUCLEOTIDE SEQUENCE</scope>
    <source>
        <strain evidence="3">NY070348D</strain>
    </source>
</reference>
<feature type="chain" id="PRO_5031477403" description="GH18 domain-containing protein" evidence="1">
    <location>
        <begin position="20"/>
        <end position="292"/>
    </location>
</feature>
<dbReference type="InterPro" id="IPR001223">
    <property type="entry name" value="Glyco_hydro18_cat"/>
</dbReference>
<dbReference type="PROSITE" id="PS51910">
    <property type="entry name" value="GH18_2"/>
    <property type="match status" value="1"/>
</dbReference>
<accession>A0A7S2RD83</accession>
<feature type="domain" description="GH18" evidence="2">
    <location>
        <begin position="21"/>
        <end position="292"/>
    </location>
</feature>
<name>A0A7S2RD83_9STRA</name>
<gene>
    <name evidence="3" type="ORF">QSP1433_LOCUS2170</name>
</gene>
<proteinExistence type="predicted"/>
<evidence type="ECO:0000259" key="2">
    <source>
        <dbReference type="PROSITE" id="PS51910"/>
    </source>
</evidence>
<sequence>MKFLLGVSAFVITVTQVHSDKIIGTYLGAWPGGRAPPALSSLPSEINLVMLSFSKDTTGTGTFVPFDGWNSYITHETIQADLQQNPKRKYLVSLGGAAAYGGTFTIKAGTSVDTWVSNAAASVGQIIESLGIQGAEMQFEGGTGDASFKPAMDGLLGKLKEAGYVTATGPFYGGTSQDYGRLNTSLIDHVNCQMYAMNINDVDALKNAINDAKTQLQVGTDKFIVGFDSGHRNPDPEISLKALQQMVGDVGGMFSWDAEDDILMTPAYCLETLSKQLFDGKAIDFNCKWPQS</sequence>
<keyword evidence="1" id="KW-0732">Signal</keyword>
<protein>
    <recommendedName>
        <fullName evidence="2">GH18 domain-containing protein</fullName>
    </recommendedName>
</protein>
<dbReference type="PANTHER" id="PTHR46476:SF13">
    <property type="entry name" value="2, PUTATIVE, EXPRESSED-RELATED"/>
    <property type="match status" value="1"/>
</dbReference>
<dbReference type="InterPro" id="IPR017853">
    <property type="entry name" value="GH"/>
</dbReference>
<feature type="signal peptide" evidence="1">
    <location>
        <begin position="1"/>
        <end position="19"/>
    </location>
</feature>
<dbReference type="PANTHER" id="PTHR46476">
    <property type="entry name" value="CHITINASE 2-LIKE"/>
    <property type="match status" value="1"/>
</dbReference>
<evidence type="ECO:0000256" key="1">
    <source>
        <dbReference type="SAM" id="SignalP"/>
    </source>
</evidence>
<dbReference type="EMBL" id="HBHK01003597">
    <property type="protein sequence ID" value="CAD9667670.1"/>
    <property type="molecule type" value="Transcribed_RNA"/>
</dbReference>
<dbReference type="AlphaFoldDB" id="A0A7S2RD83"/>
<dbReference type="SUPFAM" id="SSF51445">
    <property type="entry name" value="(Trans)glycosidases"/>
    <property type="match status" value="1"/>
</dbReference>